<organism evidence="1">
    <name type="scientific">marine metagenome</name>
    <dbReference type="NCBI Taxonomy" id="408172"/>
    <lineage>
        <taxon>unclassified sequences</taxon>
        <taxon>metagenomes</taxon>
        <taxon>ecological metagenomes</taxon>
    </lineage>
</organism>
<gene>
    <name evidence="1" type="ORF">METZ01_LOCUS62381</name>
</gene>
<dbReference type="AlphaFoldDB" id="A0A381T4H9"/>
<proteinExistence type="predicted"/>
<sequence length="54" mass="6035">MPSTGALGNRSLKPYPVAANMNNAVRINAEEHKYWNSDSVDYWVSQKPGRRVTG</sequence>
<reference evidence="1" key="1">
    <citation type="submission" date="2018-05" db="EMBL/GenBank/DDBJ databases">
        <authorList>
            <person name="Lanie J.A."/>
            <person name="Ng W.-L."/>
            <person name="Kazmierczak K.M."/>
            <person name="Andrzejewski T.M."/>
            <person name="Davidsen T.M."/>
            <person name="Wayne K.J."/>
            <person name="Tettelin H."/>
            <person name="Glass J.I."/>
            <person name="Rusch D."/>
            <person name="Podicherti R."/>
            <person name="Tsui H.-C.T."/>
            <person name="Winkler M.E."/>
        </authorList>
    </citation>
    <scope>NUCLEOTIDE SEQUENCE</scope>
</reference>
<evidence type="ECO:0000313" key="1">
    <source>
        <dbReference type="EMBL" id="SVA09527.1"/>
    </source>
</evidence>
<name>A0A381T4H9_9ZZZZ</name>
<protein>
    <submittedName>
        <fullName evidence="1">Uncharacterized protein</fullName>
    </submittedName>
</protein>
<dbReference type="EMBL" id="UINC01003821">
    <property type="protein sequence ID" value="SVA09527.1"/>
    <property type="molecule type" value="Genomic_DNA"/>
</dbReference>
<accession>A0A381T4H9</accession>